<evidence type="ECO:0000256" key="4">
    <source>
        <dbReference type="ARBA" id="ARBA00022960"/>
    </source>
</evidence>
<keyword evidence="6 7" id="KW-0961">Cell wall biogenesis/degradation</keyword>
<feature type="active site" description="Proton donor/acceptor" evidence="7">
    <location>
        <position position="117"/>
    </location>
</feature>
<dbReference type="EMBL" id="JAKIKS010000022">
    <property type="protein sequence ID" value="MCL1124338.1"/>
    <property type="molecule type" value="Genomic_DNA"/>
</dbReference>
<dbReference type="RefSeq" id="WP_248939620.1">
    <property type="nucleotide sequence ID" value="NZ_JAKIKS010000022.1"/>
</dbReference>
<evidence type="ECO:0000256" key="3">
    <source>
        <dbReference type="ARBA" id="ARBA00022679"/>
    </source>
</evidence>
<organism evidence="10 11">
    <name type="scientific">Shewanella surugensis</name>
    <dbReference type="NCBI Taxonomy" id="212020"/>
    <lineage>
        <taxon>Bacteria</taxon>
        <taxon>Pseudomonadati</taxon>
        <taxon>Pseudomonadota</taxon>
        <taxon>Gammaproteobacteria</taxon>
        <taxon>Alteromonadales</taxon>
        <taxon>Shewanellaceae</taxon>
        <taxon>Shewanella</taxon>
    </lineage>
</organism>
<evidence type="ECO:0000256" key="8">
    <source>
        <dbReference type="SAM" id="SignalP"/>
    </source>
</evidence>
<reference evidence="10 11" key="1">
    <citation type="submission" date="2022-01" db="EMBL/GenBank/DDBJ databases">
        <title>Whole genome-based taxonomy of the Shewanellaceae.</title>
        <authorList>
            <person name="Martin-Rodriguez A.J."/>
        </authorList>
    </citation>
    <scope>NUCLEOTIDE SEQUENCE [LARGE SCALE GENOMIC DNA]</scope>
    <source>
        <strain evidence="10 11">DSM 17177</strain>
    </source>
</reference>
<evidence type="ECO:0000256" key="1">
    <source>
        <dbReference type="ARBA" id="ARBA00004752"/>
    </source>
</evidence>
<evidence type="ECO:0000259" key="9">
    <source>
        <dbReference type="PROSITE" id="PS52029"/>
    </source>
</evidence>
<keyword evidence="3" id="KW-0808">Transferase</keyword>
<accession>A0ABT0L9E7</accession>
<comment type="similarity">
    <text evidence="2">Belongs to the YkuD family.</text>
</comment>
<dbReference type="CDD" id="cd16913">
    <property type="entry name" value="YkuD_like"/>
    <property type="match status" value="1"/>
</dbReference>
<keyword evidence="4 7" id="KW-0133">Cell shape</keyword>
<keyword evidence="8" id="KW-0732">Signal</keyword>
<dbReference type="PROSITE" id="PS52029">
    <property type="entry name" value="LD_TPASE"/>
    <property type="match status" value="1"/>
</dbReference>
<sequence length="164" mass="18351">MPLRFYAFIGLFILSLSAQASSPNKADLVVVTKSTLQLAVFKKGRLLKQFHIALGGNPIGPKRKKGDKRTPEGRYLLDYKKSDSAYYRAIHISYPNDDDLRQSQLNGQDPGGQIMIHGQDPNSSISARKRQKFNWTDGCIALTNKDIDELWQLLDAGTPIVIHP</sequence>
<evidence type="ECO:0000256" key="5">
    <source>
        <dbReference type="ARBA" id="ARBA00022984"/>
    </source>
</evidence>
<dbReference type="Gene3D" id="2.40.440.10">
    <property type="entry name" value="L,D-transpeptidase catalytic domain-like"/>
    <property type="match status" value="1"/>
</dbReference>
<name>A0ABT0L9E7_9GAMM</name>
<comment type="caution">
    <text evidence="10">The sequence shown here is derived from an EMBL/GenBank/DDBJ whole genome shotgun (WGS) entry which is preliminary data.</text>
</comment>
<dbReference type="SUPFAM" id="SSF141523">
    <property type="entry name" value="L,D-transpeptidase catalytic domain-like"/>
    <property type="match status" value="1"/>
</dbReference>
<evidence type="ECO:0000256" key="6">
    <source>
        <dbReference type="ARBA" id="ARBA00023316"/>
    </source>
</evidence>
<comment type="pathway">
    <text evidence="1 7">Cell wall biogenesis; peptidoglycan biosynthesis.</text>
</comment>
<evidence type="ECO:0000256" key="2">
    <source>
        <dbReference type="ARBA" id="ARBA00005992"/>
    </source>
</evidence>
<evidence type="ECO:0000313" key="11">
    <source>
        <dbReference type="Proteomes" id="UP001203423"/>
    </source>
</evidence>
<feature type="signal peptide" evidence="8">
    <location>
        <begin position="1"/>
        <end position="20"/>
    </location>
</feature>
<dbReference type="InterPro" id="IPR005490">
    <property type="entry name" value="LD_TPept_cat_dom"/>
</dbReference>
<dbReference type="Proteomes" id="UP001203423">
    <property type="component" value="Unassembled WGS sequence"/>
</dbReference>
<dbReference type="PANTHER" id="PTHR36699:SF1">
    <property type="entry name" value="L,D-TRANSPEPTIDASE YAFK-RELATED"/>
    <property type="match status" value="1"/>
</dbReference>
<dbReference type="Pfam" id="PF03734">
    <property type="entry name" value="YkuD"/>
    <property type="match status" value="1"/>
</dbReference>
<keyword evidence="5 7" id="KW-0573">Peptidoglycan synthesis</keyword>
<dbReference type="InterPro" id="IPR038063">
    <property type="entry name" value="Transpep_catalytic_dom"/>
</dbReference>
<proteinExistence type="inferred from homology"/>
<dbReference type="PANTHER" id="PTHR36699">
    <property type="entry name" value="LD-TRANSPEPTIDASE"/>
    <property type="match status" value="1"/>
</dbReference>
<evidence type="ECO:0000313" key="10">
    <source>
        <dbReference type="EMBL" id="MCL1124338.1"/>
    </source>
</evidence>
<protein>
    <submittedName>
        <fullName evidence="10">L,D-transpeptidase family protein</fullName>
    </submittedName>
</protein>
<feature type="chain" id="PRO_5046152679" evidence="8">
    <location>
        <begin position="21"/>
        <end position="164"/>
    </location>
</feature>
<feature type="active site" description="Nucleophile" evidence="7">
    <location>
        <position position="139"/>
    </location>
</feature>
<gene>
    <name evidence="10" type="ORF">L2764_07600</name>
</gene>
<feature type="domain" description="L,D-TPase catalytic" evidence="9">
    <location>
        <begin position="27"/>
        <end position="163"/>
    </location>
</feature>
<evidence type="ECO:0000256" key="7">
    <source>
        <dbReference type="PROSITE-ProRule" id="PRU01373"/>
    </source>
</evidence>
<keyword evidence="11" id="KW-1185">Reference proteome</keyword>